<dbReference type="RefSeq" id="XP_002426595.1">
    <property type="nucleotide sequence ID" value="XM_002426550.1"/>
</dbReference>
<dbReference type="AlphaFoldDB" id="E0VKE1"/>
<dbReference type="OMA" id="YGKPQNP"/>
<comment type="subcellular location">
    <subcellularLocation>
        <location evidence="1 4">Mitochondrion matrix</location>
    </subcellularLocation>
</comment>
<reference evidence="5" key="2">
    <citation type="submission" date="2007-04" db="EMBL/GenBank/DDBJ databases">
        <title>The genome of the human body louse.</title>
        <authorList>
            <consortium name="The Human Body Louse Genome Consortium"/>
            <person name="Kirkness E."/>
            <person name="Walenz B."/>
            <person name="Hass B."/>
            <person name="Bruggner R."/>
            <person name="Strausberg R."/>
        </authorList>
    </citation>
    <scope>NUCLEOTIDE SEQUENCE</scope>
    <source>
        <strain evidence="5">USDA</strain>
    </source>
</reference>
<dbReference type="EMBL" id="DS235243">
    <property type="protein sequence ID" value="EEB13857.1"/>
    <property type="molecule type" value="Genomic_DNA"/>
</dbReference>
<dbReference type="PANTHER" id="PTHR12469">
    <property type="entry name" value="PROTEIN EMI5 HOMOLOG, MITOCHONDRIAL"/>
    <property type="match status" value="1"/>
</dbReference>
<reference evidence="5" key="1">
    <citation type="submission" date="2007-04" db="EMBL/GenBank/DDBJ databases">
        <title>Annotation of Pediculus humanus corporis strain USDA.</title>
        <authorList>
            <person name="Kirkness E."/>
            <person name="Hannick L."/>
            <person name="Hass B."/>
            <person name="Bruggner R."/>
            <person name="Lawson D."/>
            <person name="Bidwell S."/>
            <person name="Joardar V."/>
            <person name="Caler E."/>
            <person name="Walenz B."/>
            <person name="Inman J."/>
            <person name="Schobel S."/>
            <person name="Galinsky K."/>
            <person name="Amedeo P."/>
            <person name="Strausberg R."/>
        </authorList>
    </citation>
    <scope>NUCLEOTIDE SEQUENCE</scope>
    <source>
        <strain evidence="5">USDA</strain>
    </source>
</reference>
<comment type="subunit">
    <text evidence="4">Interacts with the flavoprotein subunit within the SDH catalytic dimer.</text>
</comment>
<dbReference type="InParanoid" id="E0VKE1"/>
<dbReference type="GO" id="GO:0006099">
    <property type="term" value="P:tricarboxylic acid cycle"/>
    <property type="evidence" value="ECO:0007669"/>
    <property type="project" value="TreeGrafter"/>
</dbReference>
<gene>
    <name evidence="6" type="primary">8235406</name>
    <name evidence="5" type="ORF">Phum_PHUM261820</name>
</gene>
<dbReference type="OrthoDB" id="284292at2759"/>
<organism>
    <name type="scientific">Pediculus humanus subsp. corporis</name>
    <name type="common">Body louse</name>
    <dbReference type="NCBI Taxonomy" id="121224"/>
    <lineage>
        <taxon>Eukaryota</taxon>
        <taxon>Metazoa</taxon>
        <taxon>Ecdysozoa</taxon>
        <taxon>Arthropoda</taxon>
        <taxon>Hexapoda</taxon>
        <taxon>Insecta</taxon>
        <taxon>Pterygota</taxon>
        <taxon>Neoptera</taxon>
        <taxon>Paraneoptera</taxon>
        <taxon>Psocodea</taxon>
        <taxon>Troctomorpha</taxon>
        <taxon>Phthiraptera</taxon>
        <taxon>Anoplura</taxon>
        <taxon>Pediculidae</taxon>
        <taxon>Pediculus</taxon>
    </lineage>
</organism>
<dbReference type="GO" id="GO:0006121">
    <property type="term" value="P:mitochondrial electron transport, succinate to ubiquinone"/>
    <property type="evidence" value="ECO:0007669"/>
    <property type="project" value="UniProtKB-UniRule"/>
</dbReference>
<reference evidence="6" key="3">
    <citation type="submission" date="2021-02" db="UniProtKB">
        <authorList>
            <consortium name="EnsemblMetazoa"/>
        </authorList>
    </citation>
    <scope>IDENTIFICATION</scope>
    <source>
        <strain evidence="6">USDA</strain>
    </source>
</reference>
<dbReference type="InterPro" id="IPR028882">
    <property type="entry name" value="SDHAF2"/>
</dbReference>
<evidence type="ECO:0000313" key="5">
    <source>
        <dbReference type="EMBL" id="EEB13857.1"/>
    </source>
</evidence>
<dbReference type="HAMAP" id="MF_03057">
    <property type="entry name" value="SDHAF2"/>
    <property type="match status" value="1"/>
</dbReference>
<dbReference type="FunFam" id="1.10.150.250:FF:000002">
    <property type="entry name" value="Succinate dehydrogenase assembly factor 2, mitochondrial"/>
    <property type="match status" value="1"/>
</dbReference>
<dbReference type="GeneID" id="8235406"/>
<protein>
    <recommendedName>
        <fullName evidence="4">Succinate dehydrogenase assembly factor 2, mitochondrial</fullName>
        <shortName evidence="4">SDH assembly factor 2</shortName>
        <shortName evidence="4">SDHAF2</shortName>
    </recommendedName>
</protein>
<dbReference type="KEGG" id="phu:Phum_PHUM261820"/>
<dbReference type="FunCoup" id="E0VKE1">
    <property type="interactions" value="1298"/>
</dbReference>
<dbReference type="InterPro" id="IPR036714">
    <property type="entry name" value="SDH_sf"/>
</dbReference>
<name>E0VKE1_PEDHC</name>
<sequence length="151" mass="17934">MLNLRALNKTIKTLMVTSKNRILLNKYYTSDSSYIIPDSFIPPYEEKQGEPLEQKRARLMYQSRKRGMLENDLVLSTFAAEHLHKMTENQLSLYDRLINLPSNDWDIYYWATGGKPTPEEFNNEVMNMLKEHIKNKDKVMRIRQPDLYSTR</sequence>
<keyword evidence="7" id="KW-1185">Reference proteome</keyword>
<dbReference type="GO" id="GO:0005759">
    <property type="term" value="C:mitochondrial matrix"/>
    <property type="evidence" value="ECO:0007669"/>
    <property type="project" value="UniProtKB-SubCell"/>
</dbReference>
<comment type="function">
    <text evidence="4">Plays an essential role in the assembly of succinate dehydrogenase (SDH), an enzyme complex (also referred to as respiratory complex II) that is a component of both the tricarboxylic acid (TCA) cycle and the mitochondrial electron transport chain, and which couples the oxidation of succinate to fumarate with the reduction of ubiquinone (coenzyme Q) to ubiquinol. Required for flavinylation (covalent attachment of FAD) of the flavoprotein subunit of the SDH catalytic dimer.</text>
</comment>
<dbReference type="GO" id="GO:0034553">
    <property type="term" value="P:mitochondrial respiratory chain complex II assembly"/>
    <property type="evidence" value="ECO:0007669"/>
    <property type="project" value="TreeGrafter"/>
</dbReference>
<keyword evidence="3 4" id="KW-0143">Chaperone</keyword>
<dbReference type="EnsemblMetazoa" id="PHUM261820-RA">
    <property type="protein sequence ID" value="PHUM261820-PA"/>
    <property type="gene ID" value="PHUM261820"/>
</dbReference>
<evidence type="ECO:0000313" key="7">
    <source>
        <dbReference type="Proteomes" id="UP000009046"/>
    </source>
</evidence>
<dbReference type="SUPFAM" id="SSF109910">
    <property type="entry name" value="YgfY-like"/>
    <property type="match status" value="1"/>
</dbReference>
<dbReference type="InterPro" id="IPR005631">
    <property type="entry name" value="SDH"/>
</dbReference>
<dbReference type="Proteomes" id="UP000009046">
    <property type="component" value="Unassembled WGS sequence"/>
</dbReference>
<dbReference type="CTD" id="8235406"/>
<dbReference type="HOGENOM" id="CLU_103054_0_2_1"/>
<dbReference type="STRING" id="121224.E0VKE1"/>
<dbReference type="PANTHER" id="PTHR12469:SF2">
    <property type="entry name" value="SUCCINATE DEHYDROGENASE ASSEMBLY FACTOR 2, MITOCHONDRIAL"/>
    <property type="match status" value="1"/>
</dbReference>
<keyword evidence="2 4" id="KW-0496">Mitochondrion</keyword>
<evidence type="ECO:0000256" key="2">
    <source>
        <dbReference type="ARBA" id="ARBA00023128"/>
    </source>
</evidence>
<evidence type="ECO:0000256" key="4">
    <source>
        <dbReference type="HAMAP-Rule" id="MF_03057"/>
    </source>
</evidence>
<comment type="similarity">
    <text evidence="4">Belongs to the SDHAF2 family.</text>
</comment>
<dbReference type="VEuPathDB" id="VectorBase:PHUM261820"/>
<proteinExistence type="inferred from homology"/>
<dbReference type="EMBL" id="AAZO01003026">
    <property type="status" value="NOT_ANNOTATED_CDS"/>
    <property type="molecule type" value="Genomic_DNA"/>
</dbReference>
<evidence type="ECO:0000313" key="6">
    <source>
        <dbReference type="EnsemblMetazoa" id="PHUM261820-PA"/>
    </source>
</evidence>
<dbReference type="Gene3D" id="1.10.150.250">
    <property type="entry name" value="Flavinator of succinate dehydrogenase"/>
    <property type="match status" value="1"/>
</dbReference>
<evidence type="ECO:0000256" key="3">
    <source>
        <dbReference type="ARBA" id="ARBA00023186"/>
    </source>
</evidence>
<dbReference type="eggNOG" id="KOG3326">
    <property type="taxonomic scope" value="Eukaryota"/>
</dbReference>
<evidence type="ECO:0000256" key="1">
    <source>
        <dbReference type="ARBA" id="ARBA00004305"/>
    </source>
</evidence>
<dbReference type="Pfam" id="PF03937">
    <property type="entry name" value="Sdh5"/>
    <property type="match status" value="1"/>
</dbReference>
<accession>E0VKE1</accession>